<keyword evidence="4 7" id="KW-0808">Transferase</keyword>
<feature type="domain" description="Tetrapyrrole methylase" evidence="6">
    <location>
        <begin position="4"/>
        <end position="212"/>
    </location>
</feature>
<evidence type="ECO:0000256" key="2">
    <source>
        <dbReference type="ARBA" id="ARBA00022573"/>
    </source>
</evidence>
<dbReference type="UniPathway" id="UPA00148"/>
<sequence>MSRIFVIGLGPGKPSQRTPEAEEALAQATDVIGYGPYVDRVDLPAHITRHPSDNRVELDRARHALELAEQGRCVAIVSGGDAGVFGMASALFEAIDHEPDRWNGVNVTVIPGVSAVLAAAARIGAPLGGDFCVMSLSDNLKSWETVCRRLTLAAQAGFVIALYNPRSKARPWQLGEAFEVLRQELSGTVPVAFARAIGRADERLHLTTLSHADPELVDMSTLVLIGTTLTHRIERPDGQAWLYTSRSVPA</sequence>
<keyword evidence="2" id="KW-0169">Cobalamin biosynthesis</keyword>
<evidence type="ECO:0000256" key="1">
    <source>
        <dbReference type="ARBA" id="ARBA00004953"/>
    </source>
</evidence>
<keyword evidence="5" id="KW-0949">S-adenosyl-L-methionine</keyword>
<dbReference type="PATRIC" id="fig|38307.3.peg.1755"/>
<organism evidence="7 8">
    <name type="scientific">Gluconobacter cerinus</name>
    <dbReference type="NCBI Taxonomy" id="38307"/>
    <lineage>
        <taxon>Bacteria</taxon>
        <taxon>Pseudomonadati</taxon>
        <taxon>Pseudomonadota</taxon>
        <taxon>Alphaproteobacteria</taxon>
        <taxon>Acetobacterales</taxon>
        <taxon>Acetobacteraceae</taxon>
        <taxon>Gluconobacter</taxon>
    </lineage>
</organism>
<name>A0A1B6VKC1_9PROT</name>
<dbReference type="InterPro" id="IPR051810">
    <property type="entry name" value="Precorrin_MeTrfase"/>
</dbReference>
<reference evidence="7 8" key="1">
    <citation type="submission" date="2016-03" db="EMBL/GenBank/DDBJ databases">
        <title>Draft genome sequence of Gluconobacter cerinus strain CECT 9110.</title>
        <authorList>
            <person name="Sainz F."/>
            <person name="Mas A."/>
            <person name="Torija M.J."/>
        </authorList>
    </citation>
    <scope>NUCLEOTIDE SEQUENCE [LARGE SCALE GENOMIC DNA]</scope>
    <source>
        <strain evidence="7 8">CECT 9110</strain>
    </source>
</reference>
<dbReference type="AlphaFoldDB" id="A0A1B6VKC1"/>
<dbReference type="CDD" id="cd11646">
    <property type="entry name" value="Precorrin_3B_C17_MT"/>
    <property type="match status" value="1"/>
</dbReference>
<comment type="pathway">
    <text evidence="1">Cofactor biosynthesis; adenosylcobalamin biosynthesis.</text>
</comment>
<keyword evidence="3 7" id="KW-0489">Methyltransferase</keyword>
<dbReference type="EMBL" id="LUTU01000007">
    <property type="protein sequence ID" value="OAJ67660.1"/>
    <property type="molecule type" value="Genomic_DNA"/>
</dbReference>
<dbReference type="GO" id="GO:0030789">
    <property type="term" value="F:precorrin-3B C17-methyltransferase activity"/>
    <property type="evidence" value="ECO:0007669"/>
    <property type="project" value="UniProtKB-EC"/>
</dbReference>
<dbReference type="OrthoDB" id="9772960at2"/>
<dbReference type="InterPro" id="IPR006363">
    <property type="entry name" value="Cbl_synth_CobJ/CibH_dom"/>
</dbReference>
<dbReference type="EC" id="2.1.1.131" evidence="7"/>
<comment type="caution">
    <text evidence="7">The sequence shown here is derived from an EMBL/GenBank/DDBJ whole genome shotgun (WGS) entry which is preliminary data.</text>
</comment>
<evidence type="ECO:0000256" key="4">
    <source>
        <dbReference type="ARBA" id="ARBA00022679"/>
    </source>
</evidence>
<dbReference type="Gene3D" id="3.40.1010.10">
    <property type="entry name" value="Cobalt-precorrin-4 Transmethylase, Domain 1"/>
    <property type="match status" value="1"/>
</dbReference>
<dbReference type="Proteomes" id="UP000077786">
    <property type="component" value="Unassembled WGS sequence"/>
</dbReference>
<gene>
    <name evidence="7" type="ORF">A0123_01702</name>
</gene>
<proteinExistence type="predicted"/>
<dbReference type="Gene3D" id="3.30.950.10">
    <property type="entry name" value="Methyltransferase, Cobalt-precorrin-4 Transmethylase, Domain 2"/>
    <property type="match status" value="1"/>
</dbReference>
<dbReference type="Pfam" id="PF00590">
    <property type="entry name" value="TP_methylase"/>
    <property type="match status" value="1"/>
</dbReference>
<dbReference type="RefSeq" id="WP_046901926.1">
    <property type="nucleotide sequence ID" value="NZ_JBDNTQ010000001.1"/>
</dbReference>
<dbReference type="GO" id="GO:0032259">
    <property type="term" value="P:methylation"/>
    <property type="evidence" value="ECO:0007669"/>
    <property type="project" value="UniProtKB-KW"/>
</dbReference>
<dbReference type="SUPFAM" id="SSF53790">
    <property type="entry name" value="Tetrapyrrole methylase"/>
    <property type="match status" value="1"/>
</dbReference>
<dbReference type="PANTHER" id="PTHR47036">
    <property type="entry name" value="COBALT-FACTOR III C(17)-METHYLTRANSFERASE-RELATED"/>
    <property type="match status" value="1"/>
</dbReference>
<dbReference type="InterPro" id="IPR035996">
    <property type="entry name" value="4pyrrol_Methylase_sf"/>
</dbReference>
<evidence type="ECO:0000313" key="8">
    <source>
        <dbReference type="Proteomes" id="UP000077786"/>
    </source>
</evidence>
<dbReference type="InterPro" id="IPR014777">
    <property type="entry name" value="4pyrrole_Mease_sub1"/>
</dbReference>
<dbReference type="GO" id="GO:0009236">
    <property type="term" value="P:cobalamin biosynthetic process"/>
    <property type="evidence" value="ECO:0007669"/>
    <property type="project" value="UniProtKB-UniPathway"/>
</dbReference>
<dbReference type="PANTHER" id="PTHR47036:SF1">
    <property type="entry name" value="COBALT-FACTOR III C(17)-METHYLTRANSFERASE-RELATED"/>
    <property type="match status" value="1"/>
</dbReference>
<evidence type="ECO:0000256" key="5">
    <source>
        <dbReference type="ARBA" id="ARBA00022691"/>
    </source>
</evidence>
<protein>
    <submittedName>
        <fullName evidence="7">Precorrin-3B C17-methyltransferase</fullName>
        <ecNumber evidence="7">2.1.1.131</ecNumber>
    </submittedName>
</protein>
<dbReference type="NCBIfam" id="TIGR01466">
    <property type="entry name" value="cobJ_cbiH"/>
    <property type="match status" value="1"/>
</dbReference>
<accession>A0A1B6VKC1</accession>
<dbReference type="InterPro" id="IPR014776">
    <property type="entry name" value="4pyrrole_Mease_sub2"/>
</dbReference>
<evidence type="ECO:0000259" key="6">
    <source>
        <dbReference type="Pfam" id="PF00590"/>
    </source>
</evidence>
<evidence type="ECO:0000256" key="3">
    <source>
        <dbReference type="ARBA" id="ARBA00022603"/>
    </source>
</evidence>
<dbReference type="InterPro" id="IPR000878">
    <property type="entry name" value="4pyrrol_Mease"/>
</dbReference>
<evidence type="ECO:0000313" key="7">
    <source>
        <dbReference type="EMBL" id="OAJ67660.1"/>
    </source>
</evidence>